<reference evidence="2 3" key="1">
    <citation type="submission" date="2023-04" db="EMBL/GenBank/DDBJ databases">
        <title>Tenacibaculum tangerinum sp. nov., isolated from sea tidal flat of South Korea.</title>
        <authorList>
            <person name="Lee S.H."/>
            <person name="Kim J.-J."/>
        </authorList>
    </citation>
    <scope>NUCLEOTIDE SEQUENCE [LARGE SCALE GENOMIC DNA]</scope>
    <source>
        <strain evidence="2 3">GRR-S3-23</strain>
    </source>
</reference>
<evidence type="ECO:0000313" key="3">
    <source>
        <dbReference type="Proteomes" id="UP001232001"/>
    </source>
</evidence>
<keyword evidence="3" id="KW-1185">Reference proteome</keyword>
<name>A0ABY8L568_9FLAO</name>
<protein>
    <submittedName>
        <fullName evidence="2">Uncharacterized protein</fullName>
    </submittedName>
</protein>
<feature type="compositionally biased region" description="Low complexity" evidence="1">
    <location>
        <begin position="1"/>
        <end position="24"/>
    </location>
</feature>
<gene>
    <name evidence="2" type="ORF">P8625_00980</name>
</gene>
<dbReference type="Proteomes" id="UP001232001">
    <property type="component" value="Chromosome"/>
</dbReference>
<proteinExistence type="predicted"/>
<evidence type="ECO:0000256" key="1">
    <source>
        <dbReference type="SAM" id="MobiDB-lite"/>
    </source>
</evidence>
<feature type="region of interest" description="Disordered" evidence="1">
    <location>
        <begin position="1"/>
        <end position="50"/>
    </location>
</feature>
<sequence length="50" mass="5321">MAKNNNNGNSSSNNSNNNNSGNSSRQIPTTNPSQRSTIDKGKNGNNITKK</sequence>
<accession>A0ABY8L568</accession>
<feature type="compositionally biased region" description="Polar residues" evidence="1">
    <location>
        <begin position="25"/>
        <end position="36"/>
    </location>
</feature>
<organism evidence="2 3">
    <name type="scientific">Tenacibaculum tangerinum</name>
    <dbReference type="NCBI Taxonomy" id="3038772"/>
    <lineage>
        <taxon>Bacteria</taxon>
        <taxon>Pseudomonadati</taxon>
        <taxon>Bacteroidota</taxon>
        <taxon>Flavobacteriia</taxon>
        <taxon>Flavobacteriales</taxon>
        <taxon>Flavobacteriaceae</taxon>
        <taxon>Tenacibaculum</taxon>
    </lineage>
</organism>
<evidence type="ECO:0000313" key="2">
    <source>
        <dbReference type="EMBL" id="WGH75767.1"/>
    </source>
</evidence>
<dbReference type="EMBL" id="CP122539">
    <property type="protein sequence ID" value="WGH75767.1"/>
    <property type="molecule type" value="Genomic_DNA"/>
</dbReference>
<dbReference type="RefSeq" id="WP_279651641.1">
    <property type="nucleotide sequence ID" value="NZ_CP122539.1"/>
</dbReference>